<dbReference type="InterPro" id="IPR056617">
    <property type="entry name" value="MAP1B/S_N"/>
</dbReference>
<name>A0A6I8PG23_ORNAN</name>
<dbReference type="Ensembl" id="ENSOANT00000065104.1">
    <property type="protein sequence ID" value="ENSOANP00000053806.1"/>
    <property type="gene ID" value="ENSOANG00000041995.1"/>
</dbReference>
<dbReference type="InParanoid" id="A0A6I8PG23"/>
<protein>
    <recommendedName>
        <fullName evidence="2">Microtubule-associated protein 1B/S N-terminal domain-containing protein</fullName>
    </recommendedName>
</protein>
<evidence type="ECO:0000259" key="2">
    <source>
        <dbReference type="Pfam" id="PF23415"/>
    </source>
</evidence>
<dbReference type="AlphaFoldDB" id="A0A6I8PG23"/>
<dbReference type="GO" id="GO:0005874">
    <property type="term" value="C:microtubule"/>
    <property type="evidence" value="ECO:0007669"/>
    <property type="project" value="InterPro"/>
</dbReference>
<dbReference type="PANTHER" id="PTHR13843:SF6">
    <property type="entry name" value="MICROTUBULE-ASSOCIATED PROTEIN 1A"/>
    <property type="match status" value="1"/>
</dbReference>
<dbReference type="GO" id="GO:0008017">
    <property type="term" value="F:microtubule binding"/>
    <property type="evidence" value="ECO:0007669"/>
    <property type="project" value="InterPro"/>
</dbReference>
<accession>A0A6I8PG23</accession>
<dbReference type="GeneTree" id="ENSGT01020000230648"/>
<dbReference type="GO" id="GO:0000226">
    <property type="term" value="P:microtubule cytoskeleton organization"/>
    <property type="evidence" value="ECO:0007669"/>
    <property type="project" value="InterPro"/>
</dbReference>
<evidence type="ECO:0000313" key="4">
    <source>
        <dbReference type="Proteomes" id="UP000002279"/>
    </source>
</evidence>
<evidence type="ECO:0000256" key="1">
    <source>
        <dbReference type="SAM" id="MobiDB-lite"/>
    </source>
</evidence>
<feature type="compositionally biased region" description="Pro residues" evidence="1">
    <location>
        <begin position="12"/>
        <end position="23"/>
    </location>
</feature>
<feature type="compositionally biased region" description="Low complexity" evidence="1">
    <location>
        <begin position="1"/>
        <end position="11"/>
    </location>
</feature>
<proteinExistence type="predicted"/>
<keyword evidence="4" id="KW-1185">Reference proteome</keyword>
<feature type="domain" description="Microtubule-associated protein 1B/S N-terminal" evidence="2">
    <location>
        <begin position="28"/>
        <end position="67"/>
    </location>
</feature>
<feature type="region of interest" description="Disordered" evidence="1">
    <location>
        <begin position="1"/>
        <end position="28"/>
    </location>
</feature>
<dbReference type="InterPro" id="IPR026074">
    <property type="entry name" value="MAP1"/>
</dbReference>
<reference evidence="3" key="2">
    <citation type="submission" date="2025-09" db="UniProtKB">
        <authorList>
            <consortium name="Ensembl"/>
        </authorList>
    </citation>
    <scope>IDENTIFICATION</scope>
    <source>
        <strain evidence="3">Glennie</strain>
    </source>
</reference>
<dbReference type="PANTHER" id="PTHR13843">
    <property type="entry name" value="MICROTUBULE-ASSOCIATED PROTEIN"/>
    <property type="match status" value="1"/>
</dbReference>
<organism evidence="3 4">
    <name type="scientific">Ornithorhynchus anatinus</name>
    <name type="common">Duckbill platypus</name>
    <dbReference type="NCBI Taxonomy" id="9258"/>
    <lineage>
        <taxon>Eukaryota</taxon>
        <taxon>Metazoa</taxon>
        <taxon>Chordata</taxon>
        <taxon>Craniata</taxon>
        <taxon>Vertebrata</taxon>
        <taxon>Euteleostomi</taxon>
        <taxon>Mammalia</taxon>
        <taxon>Monotremata</taxon>
        <taxon>Ornithorhynchidae</taxon>
        <taxon>Ornithorhynchus</taxon>
    </lineage>
</organism>
<reference evidence="3" key="1">
    <citation type="submission" date="2025-08" db="UniProtKB">
        <authorList>
            <consortium name="Ensembl"/>
        </authorList>
    </citation>
    <scope>IDENTIFICATION</scope>
    <source>
        <strain evidence="3">Glennie</strain>
    </source>
</reference>
<sequence>PWPIPDSASAPAPSPQPPPPDSPYPRLHLPPGIRSWDIDLSLCDLNQQLKLFITRHLAHFSSEVKGQAQPQGGGFRAACFLPRSGARWWGWRGAEGGRGSISCPGLKPEGKGSVHLTAREQGGGFREPDPGVL</sequence>
<evidence type="ECO:0000313" key="3">
    <source>
        <dbReference type="Ensembl" id="ENSOANP00000053806.1"/>
    </source>
</evidence>
<dbReference type="Bgee" id="ENSOANG00000041995">
    <property type="expression patterns" value="Expressed in brain and 7 other cell types or tissues"/>
</dbReference>
<dbReference type="Proteomes" id="UP000002279">
    <property type="component" value="Unplaced"/>
</dbReference>
<dbReference type="Pfam" id="PF23415">
    <property type="entry name" value="MAPB1_N"/>
    <property type="match status" value="1"/>
</dbReference>